<dbReference type="Proteomes" id="UP000676336">
    <property type="component" value="Unassembled WGS sequence"/>
</dbReference>
<feature type="non-terminal residue" evidence="2">
    <location>
        <position position="51"/>
    </location>
</feature>
<dbReference type="AlphaFoldDB" id="A0A8S3C235"/>
<proteinExistence type="predicted"/>
<dbReference type="EMBL" id="CAJOBJ010110094">
    <property type="protein sequence ID" value="CAF4627520.1"/>
    <property type="molecule type" value="Genomic_DNA"/>
</dbReference>
<dbReference type="Proteomes" id="UP000681720">
    <property type="component" value="Unassembled WGS sequence"/>
</dbReference>
<dbReference type="EMBL" id="CAJOBI010161564">
    <property type="protein sequence ID" value="CAF4853221.1"/>
    <property type="molecule type" value="Genomic_DNA"/>
</dbReference>
<accession>A0A8S3C235</accession>
<protein>
    <submittedName>
        <fullName evidence="2">Uncharacterized protein</fullName>
    </submittedName>
</protein>
<evidence type="ECO:0000313" key="3">
    <source>
        <dbReference type="Proteomes" id="UP000676336"/>
    </source>
</evidence>
<organism evidence="2 3">
    <name type="scientific">Rotaria magnacalcarata</name>
    <dbReference type="NCBI Taxonomy" id="392030"/>
    <lineage>
        <taxon>Eukaryota</taxon>
        <taxon>Metazoa</taxon>
        <taxon>Spiralia</taxon>
        <taxon>Gnathifera</taxon>
        <taxon>Rotifera</taxon>
        <taxon>Eurotatoria</taxon>
        <taxon>Bdelloidea</taxon>
        <taxon>Philodinida</taxon>
        <taxon>Philodinidae</taxon>
        <taxon>Rotaria</taxon>
    </lineage>
</organism>
<comment type="caution">
    <text evidence="2">The sequence shown here is derived from an EMBL/GenBank/DDBJ whole genome shotgun (WGS) entry which is preliminary data.</text>
</comment>
<name>A0A8S3C235_9BILA</name>
<gene>
    <name evidence="1" type="ORF">GIL414_LOCUS40060</name>
    <name evidence="2" type="ORF">SMN809_LOCUS49498</name>
</gene>
<reference evidence="2" key="1">
    <citation type="submission" date="2021-02" db="EMBL/GenBank/DDBJ databases">
        <authorList>
            <person name="Nowell W R."/>
        </authorList>
    </citation>
    <scope>NUCLEOTIDE SEQUENCE</scope>
</reference>
<evidence type="ECO:0000313" key="1">
    <source>
        <dbReference type="EMBL" id="CAF4627520.1"/>
    </source>
</evidence>
<sequence length="51" mass="5602">MEVVAWIAVCLFSCKLEGGFVRDWVIGNYTARPANLTGNPKAWISYSNGVP</sequence>
<evidence type="ECO:0000313" key="2">
    <source>
        <dbReference type="EMBL" id="CAF4853221.1"/>
    </source>
</evidence>